<dbReference type="GO" id="GO:0003677">
    <property type="term" value="F:DNA binding"/>
    <property type="evidence" value="ECO:0007669"/>
    <property type="project" value="UniProtKB-UniRule"/>
</dbReference>
<evidence type="ECO:0000256" key="8">
    <source>
        <dbReference type="ARBA" id="ARBA00029924"/>
    </source>
</evidence>
<accession>A0A9D1MI79</accession>
<dbReference type="Gene3D" id="3.90.940.10">
    <property type="match status" value="1"/>
</dbReference>
<dbReference type="SMART" id="SM01409">
    <property type="entry name" value="RNA_pol_Rpb6"/>
    <property type="match status" value="1"/>
</dbReference>
<comment type="function">
    <text evidence="10">Promotes RNA polymerase assembly. Latches the N- and C-terminal regions of the beta' subunit thereby facilitating its interaction with the beta and alpha subunits.</text>
</comment>
<evidence type="ECO:0000256" key="2">
    <source>
        <dbReference type="ARBA" id="ARBA00012418"/>
    </source>
</evidence>
<comment type="caution">
    <text evidence="11">The sequence shown here is derived from an EMBL/GenBank/DDBJ whole genome shotgun (WGS) entry which is preliminary data.</text>
</comment>
<dbReference type="Pfam" id="PF01192">
    <property type="entry name" value="RNA_pol_Rpb6"/>
    <property type="match status" value="1"/>
</dbReference>
<dbReference type="GO" id="GO:0003899">
    <property type="term" value="F:DNA-directed RNA polymerase activity"/>
    <property type="evidence" value="ECO:0007669"/>
    <property type="project" value="UniProtKB-UniRule"/>
</dbReference>
<keyword evidence="6 10" id="KW-0548">Nucleotidyltransferase</keyword>
<keyword evidence="4 10" id="KW-0240">DNA-directed RNA polymerase</keyword>
<reference evidence="11" key="2">
    <citation type="journal article" date="2021" name="PeerJ">
        <title>Extensive microbial diversity within the chicken gut microbiome revealed by metagenomics and culture.</title>
        <authorList>
            <person name="Gilroy R."/>
            <person name="Ravi A."/>
            <person name="Getino M."/>
            <person name="Pursley I."/>
            <person name="Horton D.L."/>
            <person name="Alikhan N.F."/>
            <person name="Baker D."/>
            <person name="Gharbi K."/>
            <person name="Hall N."/>
            <person name="Watson M."/>
            <person name="Adriaenssens E.M."/>
            <person name="Foster-Nyarko E."/>
            <person name="Jarju S."/>
            <person name="Secka A."/>
            <person name="Antonio M."/>
            <person name="Oren A."/>
            <person name="Chaudhuri R.R."/>
            <person name="La Ragione R."/>
            <person name="Hildebrand F."/>
            <person name="Pallen M.J."/>
        </authorList>
    </citation>
    <scope>NUCLEOTIDE SEQUENCE</scope>
    <source>
        <strain evidence="11">18911</strain>
    </source>
</reference>
<evidence type="ECO:0000256" key="1">
    <source>
        <dbReference type="ARBA" id="ARBA00006711"/>
    </source>
</evidence>
<reference evidence="11" key="1">
    <citation type="submission" date="2020-10" db="EMBL/GenBank/DDBJ databases">
        <authorList>
            <person name="Gilroy R."/>
        </authorList>
    </citation>
    <scope>NUCLEOTIDE SEQUENCE</scope>
    <source>
        <strain evidence="11">18911</strain>
    </source>
</reference>
<dbReference type="GO" id="GO:0000428">
    <property type="term" value="C:DNA-directed RNA polymerase complex"/>
    <property type="evidence" value="ECO:0007669"/>
    <property type="project" value="UniProtKB-KW"/>
</dbReference>
<protein>
    <recommendedName>
        <fullName evidence="3 10">DNA-directed RNA polymerase subunit omega</fullName>
        <shortName evidence="10">RNAP omega subunit</shortName>
        <ecNumber evidence="2 10">2.7.7.6</ecNumber>
    </recommendedName>
    <alternativeName>
        <fullName evidence="10">RNA polymerase omega subunit</fullName>
    </alternativeName>
    <alternativeName>
        <fullName evidence="8 10">Transcriptase subunit omega</fullName>
    </alternativeName>
</protein>
<evidence type="ECO:0000256" key="9">
    <source>
        <dbReference type="ARBA" id="ARBA00048552"/>
    </source>
</evidence>
<dbReference type="Proteomes" id="UP000824094">
    <property type="component" value="Unassembled WGS sequence"/>
</dbReference>
<evidence type="ECO:0000256" key="7">
    <source>
        <dbReference type="ARBA" id="ARBA00023163"/>
    </source>
</evidence>
<evidence type="ECO:0000256" key="5">
    <source>
        <dbReference type="ARBA" id="ARBA00022679"/>
    </source>
</evidence>
<dbReference type="NCBIfam" id="TIGR00690">
    <property type="entry name" value="rpoZ"/>
    <property type="match status" value="1"/>
</dbReference>
<dbReference type="SUPFAM" id="SSF63562">
    <property type="entry name" value="RPB6/omega subunit-like"/>
    <property type="match status" value="1"/>
</dbReference>
<keyword evidence="5 10" id="KW-0808">Transferase</keyword>
<gene>
    <name evidence="10 11" type="primary">rpoZ</name>
    <name evidence="11" type="ORF">IAB05_06315</name>
</gene>
<evidence type="ECO:0000256" key="3">
    <source>
        <dbReference type="ARBA" id="ARBA00013725"/>
    </source>
</evidence>
<dbReference type="EMBL" id="DVNF01000184">
    <property type="protein sequence ID" value="HIU60988.1"/>
    <property type="molecule type" value="Genomic_DNA"/>
</dbReference>
<dbReference type="AlphaFoldDB" id="A0A9D1MI79"/>
<dbReference type="GO" id="GO:0006351">
    <property type="term" value="P:DNA-templated transcription"/>
    <property type="evidence" value="ECO:0007669"/>
    <property type="project" value="UniProtKB-UniRule"/>
</dbReference>
<dbReference type="HAMAP" id="MF_00366">
    <property type="entry name" value="RNApol_bact_RpoZ"/>
    <property type="match status" value="1"/>
</dbReference>
<evidence type="ECO:0000256" key="6">
    <source>
        <dbReference type="ARBA" id="ARBA00022695"/>
    </source>
</evidence>
<dbReference type="InterPro" id="IPR036161">
    <property type="entry name" value="RPB6/omega-like_sf"/>
</dbReference>
<comment type="subunit">
    <text evidence="10">The RNAP catalytic core consists of 2 alpha, 1 beta, 1 beta' and 1 omega subunit. When a sigma factor is associated with the core the holoenzyme is formed, which can initiate transcription.</text>
</comment>
<proteinExistence type="inferred from homology"/>
<keyword evidence="7 10" id="KW-0804">Transcription</keyword>
<dbReference type="InterPro" id="IPR003716">
    <property type="entry name" value="DNA-dir_RNA_pol_omega"/>
</dbReference>
<evidence type="ECO:0000256" key="10">
    <source>
        <dbReference type="HAMAP-Rule" id="MF_00366"/>
    </source>
</evidence>
<evidence type="ECO:0000313" key="12">
    <source>
        <dbReference type="Proteomes" id="UP000824094"/>
    </source>
</evidence>
<comment type="similarity">
    <text evidence="1 10">Belongs to the RNA polymerase subunit omega family.</text>
</comment>
<comment type="catalytic activity">
    <reaction evidence="9 10">
        <text>RNA(n) + a ribonucleoside 5'-triphosphate = RNA(n+1) + diphosphate</text>
        <dbReference type="Rhea" id="RHEA:21248"/>
        <dbReference type="Rhea" id="RHEA-COMP:14527"/>
        <dbReference type="Rhea" id="RHEA-COMP:17342"/>
        <dbReference type="ChEBI" id="CHEBI:33019"/>
        <dbReference type="ChEBI" id="CHEBI:61557"/>
        <dbReference type="ChEBI" id="CHEBI:140395"/>
        <dbReference type="EC" id="2.7.7.6"/>
    </reaction>
</comment>
<organism evidence="11 12">
    <name type="scientific">Candidatus Stercoripulliclostridium merdigallinarum</name>
    <dbReference type="NCBI Taxonomy" id="2840951"/>
    <lineage>
        <taxon>Bacteria</taxon>
        <taxon>Bacillati</taxon>
        <taxon>Bacillota</taxon>
        <taxon>Clostridia</taxon>
        <taxon>Eubacteriales</taxon>
        <taxon>Candidatus Stercoripulliclostridium</taxon>
    </lineage>
</organism>
<sequence>MMIDPPIDKLIKKAPCRYALVVGITKRAKDLLDMDSEELKNSGLKAVSYAAKEIYDGKIKIIVGDNK</sequence>
<dbReference type="InterPro" id="IPR006110">
    <property type="entry name" value="Pol_omega/Rpo6/RPB6"/>
</dbReference>
<dbReference type="EC" id="2.7.7.6" evidence="2 10"/>
<name>A0A9D1MI79_9FIRM</name>
<evidence type="ECO:0000256" key="4">
    <source>
        <dbReference type="ARBA" id="ARBA00022478"/>
    </source>
</evidence>
<evidence type="ECO:0000313" key="11">
    <source>
        <dbReference type="EMBL" id="HIU60988.1"/>
    </source>
</evidence>